<evidence type="ECO:0000313" key="7">
    <source>
        <dbReference type="EMBL" id="KAK2976379.1"/>
    </source>
</evidence>
<organism evidence="7 8">
    <name type="scientific">Escallonia rubra</name>
    <dbReference type="NCBI Taxonomy" id="112253"/>
    <lineage>
        <taxon>Eukaryota</taxon>
        <taxon>Viridiplantae</taxon>
        <taxon>Streptophyta</taxon>
        <taxon>Embryophyta</taxon>
        <taxon>Tracheophyta</taxon>
        <taxon>Spermatophyta</taxon>
        <taxon>Magnoliopsida</taxon>
        <taxon>eudicotyledons</taxon>
        <taxon>Gunneridae</taxon>
        <taxon>Pentapetalae</taxon>
        <taxon>asterids</taxon>
        <taxon>campanulids</taxon>
        <taxon>Escalloniales</taxon>
        <taxon>Escalloniaceae</taxon>
        <taxon>Escallonia</taxon>
    </lineage>
</organism>
<keyword evidence="2" id="KW-0805">Transcription regulation</keyword>
<dbReference type="CDD" id="cd18919">
    <property type="entry name" value="bHLH_AtBPE_like"/>
    <property type="match status" value="1"/>
</dbReference>
<feature type="compositionally biased region" description="Basic and acidic residues" evidence="5">
    <location>
        <begin position="246"/>
        <end position="262"/>
    </location>
</feature>
<keyword evidence="4" id="KW-0539">Nucleus</keyword>
<evidence type="ECO:0000259" key="6">
    <source>
        <dbReference type="PROSITE" id="PS50888"/>
    </source>
</evidence>
<feature type="compositionally biased region" description="Basic and acidic residues" evidence="5">
    <location>
        <begin position="321"/>
        <end position="337"/>
    </location>
</feature>
<feature type="compositionally biased region" description="Polar residues" evidence="5">
    <location>
        <begin position="338"/>
        <end position="357"/>
    </location>
</feature>
<dbReference type="Gene3D" id="4.10.280.10">
    <property type="entry name" value="Helix-loop-helix DNA-binding domain"/>
    <property type="match status" value="1"/>
</dbReference>
<sequence>MDMAGQDKFEPEKRNEDHVDYNSPSISSDWRLNGTNLTNTTMGMISTGNPMAACKGDVMGPSSRSSASVMDSFCPTIWDQPTNSQNLGFCDINSSTSNALGTINGGLGFPAAGSETTLNMGWSSPNSMLKGGMFLPSTSQMLPQSLSQFPADSGFIERAARFSCFSGGNFGNMMNPFIIPECTSPYSRGVAPMQGPQEVFMGNGLNSISGGHTQKNEMSMGCMAEGSKDVSLSVEHGASEGSLLNNEKKNASSIRSRDEAKQGVDVSGNESEEAEFSGGGEGDPSGGETSVKGLGSKKRKRYGQQDTGLDQAKGVPQTHSEATKDNTENQDIGDRDPTSTTHRPSGKNGKQGTQASDSIKEDYIHIRARRGQATNSHSLAERVRREKISERMKFLQDLVPGCSKVTGKAVMLDEIINYVQSLQRQVEFLSMKLSTVNPRLDFNIEGLLAKDILQSRAGPSSTHGFPPDMTMPYPPMHPSQSGVIQTGLPGMGNSSDALRRTINSHLAALSAGYKESPTSQVPNTWEDELHNVVQMMGFDSGAPHNSQDITGSLPPGHMKVEP</sequence>
<dbReference type="GO" id="GO:0005634">
    <property type="term" value="C:nucleus"/>
    <property type="evidence" value="ECO:0007669"/>
    <property type="project" value="UniProtKB-SubCell"/>
</dbReference>
<feature type="region of interest" description="Disordered" evidence="5">
    <location>
        <begin position="238"/>
        <end position="358"/>
    </location>
</feature>
<dbReference type="EMBL" id="JAVXUO010002083">
    <property type="protein sequence ID" value="KAK2976379.1"/>
    <property type="molecule type" value="Genomic_DNA"/>
</dbReference>
<evidence type="ECO:0000256" key="1">
    <source>
        <dbReference type="ARBA" id="ARBA00004123"/>
    </source>
</evidence>
<evidence type="ECO:0000256" key="3">
    <source>
        <dbReference type="ARBA" id="ARBA00023163"/>
    </source>
</evidence>
<comment type="subcellular location">
    <subcellularLocation>
        <location evidence="1">Nucleus</location>
    </subcellularLocation>
</comment>
<dbReference type="PANTHER" id="PTHR12565">
    <property type="entry name" value="STEROL REGULATORY ELEMENT-BINDING PROTEIN"/>
    <property type="match status" value="1"/>
</dbReference>
<feature type="compositionally biased region" description="Basic and acidic residues" evidence="5">
    <location>
        <begin position="1"/>
        <end position="20"/>
    </location>
</feature>
<proteinExistence type="predicted"/>
<feature type="domain" description="BHLH" evidence="6">
    <location>
        <begin position="372"/>
        <end position="422"/>
    </location>
</feature>
<dbReference type="Pfam" id="PF00010">
    <property type="entry name" value="HLH"/>
    <property type="match status" value="1"/>
</dbReference>
<dbReference type="GO" id="GO:0003700">
    <property type="term" value="F:DNA-binding transcription factor activity"/>
    <property type="evidence" value="ECO:0007669"/>
    <property type="project" value="TreeGrafter"/>
</dbReference>
<dbReference type="InterPro" id="IPR024097">
    <property type="entry name" value="bHLH_ZIP_TF"/>
</dbReference>
<dbReference type="SMART" id="SM00353">
    <property type="entry name" value="HLH"/>
    <property type="match status" value="1"/>
</dbReference>
<keyword evidence="3" id="KW-0804">Transcription</keyword>
<protein>
    <recommendedName>
        <fullName evidence="6">BHLH domain-containing protein</fullName>
    </recommendedName>
</protein>
<dbReference type="AlphaFoldDB" id="A0AA88U9K0"/>
<reference evidence="7" key="1">
    <citation type="submission" date="2022-12" db="EMBL/GenBank/DDBJ databases">
        <title>Draft genome assemblies for two species of Escallonia (Escalloniales).</title>
        <authorList>
            <person name="Chanderbali A."/>
            <person name="Dervinis C."/>
            <person name="Anghel I."/>
            <person name="Soltis D."/>
            <person name="Soltis P."/>
            <person name="Zapata F."/>
        </authorList>
    </citation>
    <scope>NUCLEOTIDE SEQUENCE</scope>
    <source>
        <strain evidence="7">UCBG92.1500</strain>
        <tissue evidence="7">Leaf</tissue>
    </source>
</reference>
<feature type="region of interest" description="Disordered" evidence="5">
    <location>
        <begin position="1"/>
        <end position="26"/>
    </location>
</feature>
<accession>A0AA88U9K0</accession>
<dbReference type="InterPro" id="IPR036638">
    <property type="entry name" value="HLH_DNA-bd_sf"/>
</dbReference>
<evidence type="ECO:0000256" key="5">
    <source>
        <dbReference type="SAM" id="MobiDB-lite"/>
    </source>
</evidence>
<comment type="caution">
    <text evidence="7">The sequence shown here is derived from an EMBL/GenBank/DDBJ whole genome shotgun (WGS) entry which is preliminary data.</text>
</comment>
<evidence type="ECO:0000256" key="4">
    <source>
        <dbReference type="ARBA" id="ARBA00023242"/>
    </source>
</evidence>
<name>A0AA88U9K0_9ASTE</name>
<dbReference type="SUPFAM" id="SSF47459">
    <property type="entry name" value="HLH, helix-loop-helix DNA-binding domain"/>
    <property type="match status" value="1"/>
</dbReference>
<dbReference type="GO" id="GO:0046983">
    <property type="term" value="F:protein dimerization activity"/>
    <property type="evidence" value="ECO:0007669"/>
    <property type="project" value="InterPro"/>
</dbReference>
<dbReference type="InterPro" id="IPR011598">
    <property type="entry name" value="bHLH_dom"/>
</dbReference>
<dbReference type="PANTHER" id="PTHR12565:SF458">
    <property type="entry name" value="TRANSCRIPTION FACTOR BHLH49"/>
    <property type="match status" value="1"/>
</dbReference>
<evidence type="ECO:0000256" key="2">
    <source>
        <dbReference type="ARBA" id="ARBA00023015"/>
    </source>
</evidence>
<dbReference type="PROSITE" id="PS50888">
    <property type="entry name" value="BHLH"/>
    <property type="match status" value="1"/>
</dbReference>
<evidence type="ECO:0000313" key="8">
    <source>
        <dbReference type="Proteomes" id="UP001187471"/>
    </source>
</evidence>
<gene>
    <name evidence="7" type="ORF">RJ640_008089</name>
</gene>
<dbReference type="Proteomes" id="UP001187471">
    <property type="component" value="Unassembled WGS sequence"/>
</dbReference>
<feature type="region of interest" description="Disordered" evidence="5">
    <location>
        <begin position="540"/>
        <end position="562"/>
    </location>
</feature>
<keyword evidence="8" id="KW-1185">Reference proteome</keyword>
<dbReference type="FunFam" id="4.10.280.10:FF:000002">
    <property type="entry name" value="Basic helix-loop-helix transcription factor"/>
    <property type="match status" value="1"/>
</dbReference>